<evidence type="ECO:0000313" key="3">
    <source>
        <dbReference type="Proteomes" id="UP000017052"/>
    </source>
</evidence>
<sequence>AMPLADHLEARERTRAARAGRVRGLMAGTDPDRLAVRADEAIDACERALEGAGCGTVGTEEGPVRLVDVVRALTIEARLLADRCGVVPDRAGAAQALRACSQVLGERFGGLSIELRVPPTTAVQLRAPGGGPVHHRGTPPNVVETDPDTFWALCTGALTWERAHEEHLLRVSGVHAAEVARMLPVVSPR</sequence>
<feature type="non-terminal residue" evidence="2">
    <location>
        <position position="1"/>
    </location>
</feature>
<dbReference type="InterPro" id="IPR041629">
    <property type="entry name" value="SCP_3"/>
</dbReference>
<comment type="caution">
    <text evidence="2">The sequence shown here is derived from an EMBL/GenBank/DDBJ whole genome shotgun (WGS) entry which is preliminary data.</text>
</comment>
<dbReference type="Proteomes" id="UP000017052">
    <property type="component" value="Unassembled WGS sequence"/>
</dbReference>
<keyword evidence="3" id="KW-1185">Reference proteome</keyword>
<organism evidence="2 3">
    <name type="scientific">Propionibacterium acidifaciens F0233</name>
    <dbReference type="NCBI Taxonomy" id="553198"/>
    <lineage>
        <taxon>Bacteria</taxon>
        <taxon>Bacillati</taxon>
        <taxon>Actinomycetota</taxon>
        <taxon>Actinomycetes</taxon>
        <taxon>Propionibacteriales</taxon>
        <taxon>Propionibacteriaceae</taxon>
        <taxon>Propionibacterium</taxon>
    </lineage>
</organism>
<protein>
    <recommendedName>
        <fullName evidence="1">Bacterial SCP orthologue domain-containing protein</fullName>
    </recommendedName>
</protein>
<reference evidence="2" key="1">
    <citation type="submission" date="2013-08" db="EMBL/GenBank/DDBJ databases">
        <authorList>
            <person name="Durkin A.S."/>
            <person name="Haft D.R."/>
            <person name="McCorrison J."/>
            <person name="Torralba M."/>
            <person name="Gillis M."/>
            <person name="Haft D.H."/>
            <person name="Methe B."/>
            <person name="Sutton G."/>
            <person name="Nelson K.E."/>
        </authorList>
    </citation>
    <scope>NUCLEOTIDE SEQUENCE [LARGE SCALE GENOMIC DNA]</scope>
    <source>
        <strain evidence="2">F0233</strain>
    </source>
</reference>
<proteinExistence type="predicted"/>
<evidence type="ECO:0000259" key="1">
    <source>
        <dbReference type="Pfam" id="PF17844"/>
    </source>
</evidence>
<dbReference type="Gene3D" id="3.30.1050.40">
    <property type="match status" value="1"/>
</dbReference>
<evidence type="ECO:0000313" key="2">
    <source>
        <dbReference type="EMBL" id="ERK49299.1"/>
    </source>
</evidence>
<dbReference type="EMBL" id="ACVN02000329">
    <property type="protein sequence ID" value="ERK49299.1"/>
    <property type="molecule type" value="Genomic_DNA"/>
</dbReference>
<feature type="domain" description="Bacterial SCP orthologue" evidence="1">
    <location>
        <begin position="89"/>
        <end position="185"/>
    </location>
</feature>
<dbReference type="Pfam" id="PF17844">
    <property type="entry name" value="SCP_3"/>
    <property type="match status" value="1"/>
</dbReference>
<dbReference type="RefSeq" id="WP_021798906.1">
    <property type="nucleotide sequence ID" value="NZ_ACVN02000329.1"/>
</dbReference>
<gene>
    <name evidence="2" type="ORF">HMPREF0682_0426</name>
</gene>
<name>U2PZX8_9ACTN</name>
<dbReference type="AlphaFoldDB" id="U2PZX8"/>
<accession>U2PZX8</accession>